<comment type="similarity">
    <text evidence="2">Belongs to the mitochondrial carrier (TC 2.A.29) family.</text>
</comment>
<dbReference type="GO" id="GO:0006862">
    <property type="term" value="P:nucleotide transport"/>
    <property type="evidence" value="ECO:0007669"/>
    <property type="project" value="InterPro"/>
</dbReference>
<comment type="caution">
    <text evidence="10">The sequence shown here is derived from an EMBL/GenBank/DDBJ whole genome shotgun (WGS) entry which is preliminary data.</text>
</comment>
<protein>
    <recommendedName>
        <fullName evidence="12">Mitochondrial carrier</fullName>
    </recommendedName>
</protein>
<gene>
    <name evidence="10" type="ORF">R3P38DRAFT_1606953</name>
</gene>
<dbReference type="Proteomes" id="UP001362999">
    <property type="component" value="Unassembled WGS sequence"/>
</dbReference>
<dbReference type="InterPro" id="IPR044712">
    <property type="entry name" value="SLC25A32-like"/>
</dbReference>
<dbReference type="Gene3D" id="1.50.40.10">
    <property type="entry name" value="Mitochondrial carrier domain"/>
    <property type="match status" value="2"/>
</dbReference>
<feature type="transmembrane region" description="Helical" evidence="9">
    <location>
        <begin position="105"/>
        <end position="127"/>
    </location>
</feature>
<proteinExistence type="inferred from homology"/>
<dbReference type="EMBL" id="JAWWNJ010000068">
    <property type="protein sequence ID" value="KAK7008201.1"/>
    <property type="molecule type" value="Genomic_DNA"/>
</dbReference>
<evidence type="ECO:0000256" key="2">
    <source>
        <dbReference type="ARBA" id="ARBA00006375"/>
    </source>
</evidence>
<evidence type="ECO:0000256" key="8">
    <source>
        <dbReference type="SAM" id="MobiDB-lite"/>
    </source>
</evidence>
<evidence type="ECO:0000256" key="7">
    <source>
        <dbReference type="ARBA" id="ARBA00023136"/>
    </source>
</evidence>
<evidence type="ECO:0000256" key="4">
    <source>
        <dbReference type="ARBA" id="ARBA00022692"/>
    </source>
</evidence>
<accession>A0AAW0AG16</accession>
<feature type="transmembrane region" description="Helical" evidence="9">
    <location>
        <begin position="257"/>
        <end position="281"/>
    </location>
</feature>
<dbReference type="PANTHER" id="PTHR45683">
    <property type="entry name" value="MITOCHONDRIAL NICOTINAMIDE ADENINE DINUCLEOTIDE TRANSPORTER 1-RELATED-RELATED"/>
    <property type="match status" value="1"/>
</dbReference>
<sequence>MAMSTMNPVLDTVVLILVSLVSGVLSMLITLAIVMPFAGALVRFRANYTPRTGAVRLTRDEGEDEHAASDGGARDVDSVVDATFGYFGMFARVWRLERWAGLYKGSVPTLISTLIAFVVILPVAILFGRPRSPYSTEIPSPSSSNSLSHFLAKAAPPPPHILLPQIWLHYLAGIIAALLLIPLQILINRAITTPYILPLRRGSTRTALRTLLSPAERAKPLRLYLTPGVAFGVLCESLIAPALFLLRAATRALPGGFHLAGAIPSVLLGVLLGTPLAVAVVRLTLQRRAGAGAESGEGEREGLLGESAGGEGEAQGLQRYTPLGGESVLEVRGDAAVTVLTGENGGEEYTGLVDCLRKVVREEGWGVLARAWWVQLFGAGVAWGVPMLVTVG</sequence>
<feature type="transmembrane region" description="Helical" evidence="9">
    <location>
        <begin position="223"/>
        <end position="245"/>
    </location>
</feature>
<dbReference type="GO" id="GO:0016020">
    <property type="term" value="C:membrane"/>
    <property type="evidence" value="ECO:0007669"/>
    <property type="project" value="UniProtKB-SubCell"/>
</dbReference>
<dbReference type="InterPro" id="IPR023395">
    <property type="entry name" value="MCP_dom_sf"/>
</dbReference>
<evidence type="ECO:0000256" key="1">
    <source>
        <dbReference type="ARBA" id="ARBA00004370"/>
    </source>
</evidence>
<comment type="subcellular location">
    <subcellularLocation>
        <location evidence="1">Membrane</location>
    </subcellularLocation>
</comment>
<keyword evidence="7 9" id="KW-0472">Membrane</keyword>
<evidence type="ECO:0000256" key="9">
    <source>
        <dbReference type="SAM" id="Phobius"/>
    </source>
</evidence>
<name>A0AAW0AG16_9AGAR</name>
<keyword evidence="5" id="KW-0677">Repeat</keyword>
<evidence type="ECO:0000313" key="10">
    <source>
        <dbReference type="EMBL" id="KAK7008201.1"/>
    </source>
</evidence>
<evidence type="ECO:0000256" key="5">
    <source>
        <dbReference type="ARBA" id="ARBA00022737"/>
    </source>
</evidence>
<feature type="region of interest" description="Disordered" evidence="8">
    <location>
        <begin position="292"/>
        <end position="316"/>
    </location>
</feature>
<keyword evidence="3" id="KW-0813">Transport</keyword>
<keyword evidence="6 9" id="KW-1133">Transmembrane helix</keyword>
<dbReference type="AlphaFoldDB" id="A0AAW0AG16"/>
<feature type="transmembrane region" description="Helical" evidence="9">
    <location>
        <begin position="12"/>
        <end position="42"/>
    </location>
</feature>
<evidence type="ECO:0000256" key="6">
    <source>
        <dbReference type="ARBA" id="ARBA00022989"/>
    </source>
</evidence>
<evidence type="ECO:0000313" key="11">
    <source>
        <dbReference type="Proteomes" id="UP001362999"/>
    </source>
</evidence>
<feature type="transmembrane region" description="Helical" evidence="9">
    <location>
        <begin position="166"/>
        <end position="187"/>
    </location>
</feature>
<dbReference type="SUPFAM" id="SSF103506">
    <property type="entry name" value="Mitochondrial carrier"/>
    <property type="match status" value="2"/>
</dbReference>
<reference evidence="10 11" key="1">
    <citation type="journal article" date="2024" name="J Genomics">
        <title>Draft genome sequencing and assembly of Favolaschia claudopus CIRM-BRFM 2984 isolated from oak limbs.</title>
        <authorList>
            <person name="Navarro D."/>
            <person name="Drula E."/>
            <person name="Chaduli D."/>
            <person name="Cazenave R."/>
            <person name="Ahrendt S."/>
            <person name="Wang J."/>
            <person name="Lipzen A."/>
            <person name="Daum C."/>
            <person name="Barry K."/>
            <person name="Grigoriev I.V."/>
            <person name="Favel A."/>
            <person name="Rosso M.N."/>
            <person name="Martin F."/>
        </authorList>
    </citation>
    <scope>NUCLEOTIDE SEQUENCE [LARGE SCALE GENOMIC DNA]</scope>
    <source>
        <strain evidence="10 11">CIRM-BRFM 2984</strain>
    </source>
</reference>
<dbReference type="GO" id="GO:0055085">
    <property type="term" value="P:transmembrane transport"/>
    <property type="evidence" value="ECO:0007669"/>
    <property type="project" value="InterPro"/>
</dbReference>
<evidence type="ECO:0000256" key="3">
    <source>
        <dbReference type="ARBA" id="ARBA00022448"/>
    </source>
</evidence>
<keyword evidence="4 9" id="KW-0812">Transmembrane</keyword>
<feature type="transmembrane region" description="Helical" evidence="9">
    <location>
        <begin position="367"/>
        <end position="389"/>
    </location>
</feature>
<evidence type="ECO:0008006" key="12">
    <source>
        <dbReference type="Google" id="ProtNLM"/>
    </source>
</evidence>
<organism evidence="10 11">
    <name type="scientific">Favolaschia claudopus</name>
    <dbReference type="NCBI Taxonomy" id="2862362"/>
    <lineage>
        <taxon>Eukaryota</taxon>
        <taxon>Fungi</taxon>
        <taxon>Dikarya</taxon>
        <taxon>Basidiomycota</taxon>
        <taxon>Agaricomycotina</taxon>
        <taxon>Agaricomycetes</taxon>
        <taxon>Agaricomycetidae</taxon>
        <taxon>Agaricales</taxon>
        <taxon>Marasmiineae</taxon>
        <taxon>Mycenaceae</taxon>
        <taxon>Favolaschia</taxon>
    </lineage>
</organism>
<keyword evidence="11" id="KW-1185">Reference proteome</keyword>